<feature type="repeat" description="WD" evidence="8">
    <location>
        <begin position="887"/>
        <end position="928"/>
    </location>
</feature>
<keyword evidence="9" id="KW-0472">Membrane</keyword>
<dbReference type="PANTHER" id="PTHR19879">
    <property type="entry name" value="TRANSCRIPTION INITIATION FACTOR TFIID"/>
    <property type="match status" value="1"/>
</dbReference>
<evidence type="ECO:0000256" key="4">
    <source>
        <dbReference type="ARBA" id="ARBA00022737"/>
    </source>
</evidence>
<dbReference type="SUPFAM" id="SSF160897">
    <property type="entry name" value="Taf5 N-terminal domain-like"/>
    <property type="match status" value="1"/>
</dbReference>
<evidence type="ECO:0000256" key="6">
    <source>
        <dbReference type="ARBA" id="ARBA00023163"/>
    </source>
</evidence>
<evidence type="ECO:0000256" key="3">
    <source>
        <dbReference type="ARBA" id="ARBA00022574"/>
    </source>
</evidence>
<dbReference type="GO" id="GO:0016251">
    <property type="term" value="F:RNA polymerase II general transcription initiation factor activity"/>
    <property type="evidence" value="ECO:0007669"/>
    <property type="project" value="TreeGrafter"/>
</dbReference>
<dbReference type="InterPro" id="IPR001680">
    <property type="entry name" value="WD40_rpt"/>
</dbReference>
<dbReference type="EMBL" id="KQ766607">
    <property type="protein sequence ID" value="OAD53621.1"/>
    <property type="molecule type" value="Genomic_DNA"/>
</dbReference>
<organism evidence="11 12">
    <name type="scientific">Eufriesea mexicana</name>
    <dbReference type="NCBI Taxonomy" id="516756"/>
    <lineage>
        <taxon>Eukaryota</taxon>
        <taxon>Metazoa</taxon>
        <taxon>Ecdysozoa</taxon>
        <taxon>Arthropoda</taxon>
        <taxon>Hexapoda</taxon>
        <taxon>Insecta</taxon>
        <taxon>Pterygota</taxon>
        <taxon>Neoptera</taxon>
        <taxon>Endopterygota</taxon>
        <taxon>Hymenoptera</taxon>
        <taxon>Apocrita</taxon>
        <taxon>Aculeata</taxon>
        <taxon>Apoidea</taxon>
        <taxon>Anthophila</taxon>
        <taxon>Apidae</taxon>
        <taxon>Eufriesea</taxon>
    </lineage>
</organism>
<dbReference type="InterPro" id="IPR020472">
    <property type="entry name" value="WD40_PAC1"/>
</dbReference>
<proteinExistence type="inferred from homology"/>
<feature type="transmembrane region" description="Helical" evidence="9">
    <location>
        <begin position="179"/>
        <end position="197"/>
    </location>
</feature>
<protein>
    <recommendedName>
        <fullName evidence="10">TFIID subunit TAF5 NTD2 domain-containing protein</fullName>
    </recommendedName>
</protein>
<dbReference type="Pfam" id="PF04494">
    <property type="entry name" value="TFIID_NTD2"/>
    <property type="match status" value="1"/>
</dbReference>
<dbReference type="PROSITE" id="PS50294">
    <property type="entry name" value="WD_REPEATS_REGION"/>
    <property type="match status" value="5"/>
</dbReference>
<dbReference type="PROSITE" id="PS00678">
    <property type="entry name" value="WD_REPEATS_1"/>
    <property type="match status" value="1"/>
</dbReference>
<dbReference type="InterPro" id="IPR019775">
    <property type="entry name" value="WD40_repeat_CS"/>
</dbReference>
<evidence type="ECO:0000256" key="1">
    <source>
        <dbReference type="ARBA" id="ARBA00004123"/>
    </source>
</evidence>
<evidence type="ECO:0000256" key="2">
    <source>
        <dbReference type="ARBA" id="ARBA00009435"/>
    </source>
</evidence>
<comment type="subcellular location">
    <subcellularLocation>
        <location evidence="1">Nucleus</location>
    </subcellularLocation>
</comment>
<feature type="domain" description="TFIID subunit TAF5 NTD2" evidence="10">
    <location>
        <begin position="555"/>
        <end position="657"/>
    </location>
</feature>
<keyword evidence="3 8" id="KW-0853">WD repeat</keyword>
<comment type="similarity">
    <text evidence="2">Belongs to the WD repeat TAF5 family.</text>
</comment>
<dbReference type="Gene3D" id="2.130.10.10">
    <property type="entry name" value="YVTN repeat-like/Quinoprotein amine dehydrogenase"/>
    <property type="match status" value="2"/>
</dbReference>
<dbReference type="InterPro" id="IPR036322">
    <property type="entry name" value="WD40_repeat_dom_sf"/>
</dbReference>
<dbReference type="PANTHER" id="PTHR19879:SF1">
    <property type="entry name" value="CANNONBALL-RELATED"/>
    <property type="match status" value="1"/>
</dbReference>
<keyword evidence="4" id="KW-0677">Repeat</keyword>
<dbReference type="SMART" id="SM00320">
    <property type="entry name" value="WD40"/>
    <property type="match status" value="5"/>
</dbReference>
<evidence type="ECO:0000256" key="9">
    <source>
        <dbReference type="SAM" id="Phobius"/>
    </source>
</evidence>
<feature type="repeat" description="WD" evidence="8">
    <location>
        <begin position="803"/>
        <end position="844"/>
    </location>
</feature>
<keyword evidence="12" id="KW-1185">Reference proteome</keyword>
<dbReference type="InterPro" id="IPR015943">
    <property type="entry name" value="WD40/YVTN_repeat-like_dom_sf"/>
</dbReference>
<name>A0A310SAF4_9HYME</name>
<dbReference type="PRINTS" id="PR00320">
    <property type="entry name" value="GPROTEINBRPT"/>
</dbReference>
<gene>
    <name evidence="11" type="ORF">WN48_09612</name>
</gene>
<evidence type="ECO:0000256" key="7">
    <source>
        <dbReference type="ARBA" id="ARBA00023242"/>
    </source>
</evidence>
<dbReference type="Pfam" id="PF00400">
    <property type="entry name" value="WD40"/>
    <property type="match status" value="5"/>
</dbReference>
<feature type="repeat" description="WD" evidence="8">
    <location>
        <begin position="845"/>
        <end position="879"/>
    </location>
</feature>
<dbReference type="InterPro" id="IPR007582">
    <property type="entry name" value="TFIID_NTD2"/>
</dbReference>
<feature type="repeat" description="WD" evidence="8">
    <location>
        <begin position="929"/>
        <end position="970"/>
    </location>
</feature>
<keyword evidence="9" id="KW-0812">Transmembrane</keyword>
<keyword evidence="7" id="KW-0539">Nucleus</keyword>
<dbReference type="GO" id="GO:0005669">
    <property type="term" value="C:transcription factor TFIID complex"/>
    <property type="evidence" value="ECO:0007669"/>
    <property type="project" value="TreeGrafter"/>
</dbReference>
<dbReference type="Gene3D" id="3.40.50.11530">
    <property type="match status" value="1"/>
</dbReference>
<feature type="transmembrane region" description="Helical" evidence="9">
    <location>
        <begin position="249"/>
        <end position="274"/>
    </location>
</feature>
<reference evidence="11 12" key="1">
    <citation type="submission" date="2015-07" db="EMBL/GenBank/DDBJ databases">
        <title>The genome of Eufriesea mexicana.</title>
        <authorList>
            <person name="Pan H."/>
            <person name="Kapheim K."/>
        </authorList>
    </citation>
    <scope>NUCLEOTIDE SEQUENCE [LARGE SCALE GENOMIC DNA]</scope>
    <source>
        <strain evidence="11">0111107269</strain>
        <tissue evidence="11">Whole body</tissue>
    </source>
</reference>
<dbReference type="InterPro" id="IPR037264">
    <property type="entry name" value="TFIID_NTD2_sf"/>
</dbReference>
<evidence type="ECO:0000313" key="11">
    <source>
        <dbReference type="EMBL" id="OAD53621.1"/>
    </source>
</evidence>
<dbReference type="CDD" id="cd08044">
    <property type="entry name" value="TAF5_NTD2"/>
    <property type="match status" value="1"/>
</dbReference>
<dbReference type="GO" id="GO:0006367">
    <property type="term" value="P:transcription initiation at RNA polymerase II promoter"/>
    <property type="evidence" value="ECO:0007669"/>
    <property type="project" value="TreeGrafter"/>
</dbReference>
<dbReference type="Proteomes" id="UP000250275">
    <property type="component" value="Unassembled WGS sequence"/>
</dbReference>
<feature type="transmembrane region" description="Helical" evidence="9">
    <location>
        <begin position="217"/>
        <end position="237"/>
    </location>
</feature>
<keyword evidence="6" id="KW-0804">Transcription</keyword>
<evidence type="ECO:0000313" key="12">
    <source>
        <dbReference type="Proteomes" id="UP000250275"/>
    </source>
</evidence>
<evidence type="ECO:0000256" key="5">
    <source>
        <dbReference type="ARBA" id="ARBA00023015"/>
    </source>
</evidence>
<evidence type="ECO:0000256" key="8">
    <source>
        <dbReference type="PROSITE-ProRule" id="PRU00221"/>
    </source>
</evidence>
<dbReference type="Gene3D" id="1.25.40.500">
    <property type="entry name" value="TFIID subunit TAF5, NTD2 domain"/>
    <property type="match status" value="1"/>
</dbReference>
<dbReference type="SUPFAM" id="SSF50978">
    <property type="entry name" value="WD40 repeat-like"/>
    <property type="match status" value="1"/>
</dbReference>
<dbReference type="AlphaFoldDB" id="A0A310SAF4"/>
<evidence type="ECO:0000259" key="10">
    <source>
        <dbReference type="Pfam" id="PF04494"/>
    </source>
</evidence>
<sequence length="1013" mass="116075">QYICDTNGCNTPTNNYNNDISSIKFCSSEDVFTDVNFSIIENKNETSKFPAVVQINLKPPKNACKYILTLLANESINKEKCRNYKFHNSNGSEQHTKSTICFVSNDKQYQNTTGIFIPYIFTACYSIQFYFGDIKMIKDNKFLKTNYKRTEIIEPKVECTYEYNIVPDIENNKLVYFKIYFSVPMVIAGMIKLGTVANSHGSETCFINNEDFSYGTWNFDILVTFLCCQNITPYNFAIPANTNPDTVSYLYLPIIIITLTIFAITGIIYLIYLICICNVQGKNFYINIFNGNIIETNEVKYKKSNIHTLKDITKKVNINTDIILLYPKGPESFMALMADFRGILSRVCQCVVHDWYDGIEWNYVAEIGAFDWFAEMLHKECRVVWIDTPIMRSLIRQKFNKNDFLKNSEQYSFIKIGDFRDVVFPTVFSLSKRNIEQSSLYQPKHFIVRLKGFENFENDNDPFVHLSSYMRYFIPQDLNLLCSHLSTLDSNAIVPFTNQEENLIKQNLHYTNDIFCKGNQIHCRTSDEMTLNATAASATSQDNSIIFSAISIDVAAADQAYQRLKMWVNIALDDKLKMELKGLLYPVFCHLYLEMLHAGNRQAAIQFLKSHQSEFNSETEKDFLEELSSVFSVQDIELRPLVNSFRTRKYKVDMSDIINTHVTIIKKMEVPETDIEGCEETGSRSEIGINGYVEQPSGTGADREMRELQEAIRLIRHNAHQPLRIFAVNNAVENASSGVIPPNMDKLAVGFSTTEIRLWGINETVLIKPKYEEPSFTFASDIPFLHKFYETSDRMTEGGAVILRGHTDIVHDLRFIPESEILLSVSSDKDMRAWRLNDYTCAAIYSGHNYPIWCMDLSVFNLYVATGSHDKTAKLWSLDRVFPLRIFAGHFLDINCVKFHPNARYLATGSADKTVRLWDKDDGNLLRVYIGAQSTIYSLAFSPDGKYLATAGDDKFISVWDLATNALLTQLKGHEDTIMNLDWSFDGQYIASGSLDGTIRLWPTHDHIKTVNR</sequence>
<dbReference type="CDD" id="cd00200">
    <property type="entry name" value="WD40"/>
    <property type="match status" value="1"/>
</dbReference>
<dbReference type="OrthoDB" id="8611351at2759"/>
<feature type="non-terminal residue" evidence="11">
    <location>
        <position position="1"/>
    </location>
</feature>
<keyword evidence="9" id="KW-1133">Transmembrane helix</keyword>
<feature type="repeat" description="WD" evidence="8">
    <location>
        <begin position="971"/>
        <end position="1002"/>
    </location>
</feature>
<accession>A0A310SAF4</accession>
<keyword evidence="5" id="KW-0805">Transcription regulation</keyword>
<dbReference type="PROSITE" id="PS50082">
    <property type="entry name" value="WD_REPEATS_2"/>
    <property type="match status" value="5"/>
</dbReference>